<protein>
    <submittedName>
        <fullName evidence="2">Purine-binding chemotaxis protein CheW</fullName>
    </submittedName>
</protein>
<dbReference type="InterPro" id="IPR002545">
    <property type="entry name" value="CheW-lke_dom"/>
</dbReference>
<dbReference type="InterPro" id="IPR036061">
    <property type="entry name" value="CheW-like_dom_sf"/>
</dbReference>
<keyword evidence="3" id="KW-1185">Reference proteome</keyword>
<dbReference type="GO" id="GO:0006935">
    <property type="term" value="P:chemotaxis"/>
    <property type="evidence" value="ECO:0007669"/>
    <property type="project" value="InterPro"/>
</dbReference>
<evidence type="ECO:0000313" key="3">
    <source>
        <dbReference type="Proteomes" id="UP000186400"/>
    </source>
</evidence>
<dbReference type="Gene3D" id="2.40.50.180">
    <property type="entry name" value="CheA-289, Domain 4"/>
    <property type="match status" value="1"/>
</dbReference>
<dbReference type="SMART" id="SM00260">
    <property type="entry name" value="CheW"/>
    <property type="match status" value="1"/>
</dbReference>
<dbReference type="PROSITE" id="PS50851">
    <property type="entry name" value="CHEW"/>
    <property type="match status" value="1"/>
</dbReference>
<dbReference type="Gene3D" id="2.30.30.40">
    <property type="entry name" value="SH3 Domains"/>
    <property type="match status" value="1"/>
</dbReference>
<dbReference type="InterPro" id="IPR039315">
    <property type="entry name" value="CheW"/>
</dbReference>
<name>A0A1N6PJF8_9SPIO</name>
<evidence type="ECO:0000313" key="2">
    <source>
        <dbReference type="EMBL" id="SIQ04349.1"/>
    </source>
</evidence>
<dbReference type="EMBL" id="FTMS01000003">
    <property type="protein sequence ID" value="SIQ04349.1"/>
    <property type="molecule type" value="Genomic_DNA"/>
</dbReference>
<dbReference type="GO" id="GO:0007165">
    <property type="term" value="P:signal transduction"/>
    <property type="evidence" value="ECO:0007669"/>
    <property type="project" value="InterPro"/>
</dbReference>
<dbReference type="Proteomes" id="UP000186400">
    <property type="component" value="Unassembled WGS sequence"/>
</dbReference>
<accession>A0A1N6PJF8</accession>
<organism evidence="2 3">
    <name type="scientific">Alkalispirochaeta americana</name>
    <dbReference type="NCBI Taxonomy" id="159291"/>
    <lineage>
        <taxon>Bacteria</taxon>
        <taxon>Pseudomonadati</taxon>
        <taxon>Spirochaetota</taxon>
        <taxon>Spirochaetia</taxon>
        <taxon>Spirochaetales</taxon>
        <taxon>Spirochaetaceae</taxon>
        <taxon>Alkalispirochaeta</taxon>
    </lineage>
</organism>
<feature type="domain" description="CheW-like" evidence="1">
    <location>
        <begin position="7"/>
        <end position="151"/>
    </location>
</feature>
<dbReference type="SUPFAM" id="SSF50341">
    <property type="entry name" value="CheW-like"/>
    <property type="match status" value="1"/>
</dbReference>
<dbReference type="Pfam" id="PF01584">
    <property type="entry name" value="CheW"/>
    <property type="match status" value="1"/>
</dbReference>
<dbReference type="PANTHER" id="PTHR22617">
    <property type="entry name" value="CHEMOTAXIS SENSOR HISTIDINE KINASE-RELATED"/>
    <property type="match status" value="1"/>
</dbReference>
<dbReference type="PANTHER" id="PTHR22617:SF23">
    <property type="entry name" value="CHEMOTAXIS PROTEIN CHEW"/>
    <property type="match status" value="1"/>
</dbReference>
<dbReference type="CDD" id="cd00732">
    <property type="entry name" value="CheW"/>
    <property type="match status" value="1"/>
</dbReference>
<dbReference type="OrthoDB" id="9794382at2"/>
<dbReference type="STRING" id="159291.SAMN05920897_1032"/>
<dbReference type="RefSeq" id="WP_076487792.1">
    <property type="nucleotide sequence ID" value="NZ_FTMS01000003.1"/>
</dbReference>
<dbReference type="AlphaFoldDB" id="A0A1N6PJF8"/>
<evidence type="ECO:0000259" key="1">
    <source>
        <dbReference type="PROSITE" id="PS50851"/>
    </source>
</evidence>
<reference evidence="3" key="1">
    <citation type="submission" date="2017-01" db="EMBL/GenBank/DDBJ databases">
        <authorList>
            <person name="Varghese N."/>
            <person name="Submissions S."/>
        </authorList>
    </citation>
    <scope>NUCLEOTIDE SEQUENCE [LARGE SCALE GENOMIC DNA]</scope>
    <source>
        <strain evidence="3">ASpG1</strain>
    </source>
</reference>
<sequence length="159" mass="17927">MSDHNDELQLVTFQLGAEYYGIDIMQVKSIEETKEVRPIPNSPAYVEGIFNLRGEIIPVINLHKRFHLARVAADEDDELLRGFLIIRVAGMHVAIIIDKVSRVLTVSAGEIQQPPQMISGIGAEYIEGVVAREEGYLIILDIDRLFNMRELAQLETIAR</sequence>
<proteinExistence type="predicted"/>
<dbReference type="GO" id="GO:0005829">
    <property type="term" value="C:cytosol"/>
    <property type="evidence" value="ECO:0007669"/>
    <property type="project" value="TreeGrafter"/>
</dbReference>
<gene>
    <name evidence="2" type="ORF">SAMN05920897_1032</name>
</gene>